<comment type="caution">
    <text evidence="1">The sequence shown here is derived from an EMBL/GenBank/DDBJ whole genome shotgun (WGS) entry which is preliminary data.</text>
</comment>
<keyword evidence="2" id="KW-1185">Reference proteome</keyword>
<dbReference type="Pfam" id="PF10948">
    <property type="entry name" value="DUF2635"/>
    <property type="match status" value="1"/>
</dbReference>
<gene>
    <name evidence="1" type="ORF">O166_05150</name>
</gene>
<dbReference type="RefSeq" id="WP_021476465.1">
    <property type="nucleotide sequence ID" value="NZ_AVPH01000146.1"/>
</dbReference>
<dbReference type="InterPro" id="IPR024400">
    <property type="entry name" value="DUF2635"/>
</dbReference>
<evidence type="ECO:0000313" key="1">
    <source>
        <dbReference type="EMBL" id="ERE11460.1"/>
    </source>
</evidence>
<accession>A0ABN0N912</accession>
<evidence type="ECO:0008006" key="3">
    <source>
        <dbReference type="Google" id="ProtNLM"/>
    </source>
</evidence>
<name>A0ABN0N912_9NEIS</name>
<protein>
    <recommendedName>
        <fullName evidence="3">DUF2635 domain-containing protein</fullName>
    </recommendedName>
</protein>
<dbReference type="EMBL" id="AVPH01000146">
    <property type="protein sequence ID" value="ERE11460.1"/>
    <property type="molecule type" value="Genomic_DNA"/>
</dbReference>
<evidence type="ECO:0000313" key="2">
    <source>
        <dbReference type="Proteomes" id="UP000016426"/>
    </source>
</evidence>
<organism evidence="1 2">
    <name type="scientific">Pseudogulbenkiania ferrooxidans EGD-HP2</name>
    <dbReference type="NCBI Taxonomy" id="1388764"/>
    <lineage>
        <taxon>Bacteria</taxon>
        <taxon>Pseudomonadati</taxon>
        <taxon>Pseudomonadota</taxon>
        <taxon>Betaproteobacteria</taxon>
        <taxon>Neisseriales</taxon>
        <taxon>Chromobacteriaceae</taxon>
        <taxon>Pseudogulbenkiania</taxon>
    </lineage>
</organism>
<sequence>MNVKAAAPGLQVPKEDNPRAYITDAEAVDVPRSAYYLRVLGDGDLVEVDEAAVKTNAKKGDDDGQR</sequence>
<reference evidence="1 2" key="1">
    <citation type="journal article" date="2013" name="Genome Announc.">
        <title>Genome Sequence of the Pigment-Producing Bacterium Pseudogulbenkiania ferrooxidans, Isolated from Loktak Lake.</title>
        <authorList>
            <person name="Puranik S."/>
            <person name="Talkal R."/>
            <person name="Qureshi A."/>
            <person name="Khardenavis A."/>
            <person name="Kapley A."/>
            <person name="Purohit H.J."/>
        </authorList>
    </citation>
    <scope>NUCLEOTIDE SEQUENCE [LARGE SCALE GENOMIC DNA]</scope>
    <source>
        <strain evidence="1 2">EGD-HP2</strain>
    </source>
</reference>
<proteinExistence type="predicted"/>
<dbReference type="Proteomes" id="UP000016426">
    <property type="component" value="Unassembled WGS sequence"/>
</dbReference>